<keyword evidence="1" id="KW-0812">Transmembrane</keyword>
<dbReference type="EMBL" id="KZ613495">
    <property type="protein sequence ID" value="PMD18360.1"/>
    <property type="molecule type" value="Genomic_DNA"/>
</dbReference>
<gene>
    <name evidence="2" type="ORF">NA56DRAFT_751648</name>
</gene>
<evidence type="ECO:0000256" key="1">
    <source>
        <dbReference type="SAM" id="Phobius"/>
    </source>
</evidence>
<dbReference type="Proteomes" id="UP000235672">
    <property type="component" value="Unassembled WGS sequence"/>
</dbReference>
<keyword evidence="3" id="KW-1185">Reference proteome</keyword>
<evidence type="ECO:0000313" key="3">
    <source>
        <dbReference type="Proteomes" id="UP000235672"/>
    </source>
</evidence>
<name>A0A2J6PWE7_9HELO</name>
<feature type="transmembrane region" description="Helical" evidence="1">
    <location>
        <begin position="68"/>
        <end position="87"/>
    </location>
</feature>
<keyword evidence="1" id="KW-0472">Membrane</keyword>
<dbReference type="OrthoDB" id="3474120at2759"/>
<sequence length="137" mass="15769">MSYWYRGQATMHETRVTGSLESLAYFLACFPGPDRLTSGCVSLEDYIRSNSTELVIPSRKMLSQSDSLALAFGLISTFLAILTVIVTRVNHPSRAVRDPQYIDAFVVHPQEIVLEEMRLRRWSSMRRNNTERLRLEE</sequence>
<proteinExistence type="predicted"/>
<organism evidence="2 3">
    <name type="scientific">Hyaloscypha hepaticicola</name>
    <dbReference type="NCBI Taxonomy" id="2082293"/>
    <lineage>
        <taxon>Eukaryota</taxon>
        <taxon>Fungi</taxon>
        <taxon>Dikarya</taxon>
        <taxon>Ascomycota</taxon>
        <taxon>Pezizomycotina</taxon>
        <taxon>Leotiomycetes</taxon>
        <taxon>Helotiales</taxon>
        <taxon>Hyaloscyphaceae</taxon>
        <taxon>Hyaloscypha</taxon>
    </lineage>
</organism>
<protein>
    <submittedName>
        <fullName evidence="2">Uncharacterized protein</fullName>
    </submittedName>
</protein>
<reference evidence="2 3" key="1">
    <citation type="submission" date="2016-05" db="EMBL/GenBank/DDBJ databases">
        <title>A degradative enzymes factory behind the ericoid mycorrhizal symbiosis.</title>
        <authorList>
            <consortium name="DOE Joint Genome Institute"/>
            <person name="Martino E."/>
            <person name="Morin E."/>
            <person name="Grelet G."/>
            <person name="Kuo A."/>
            <person name="Kohler A."/>
            <person name="Daghino S."/>
            <person name="Barry K."/>
            <person name="Choi C."/>
            <person name="Cichocki N."/>
            <person name="Clum A."/>
            <person name="Copeland A."/>
            <person name="Hainaut M."/>
            <person name="Haridas S."/>
            <person name="Labutti K."/>
            <person name="Lindquist E."/>
            <person name="Lipzen A."/>
            <person name="Khouja H.-R."/>
            <person name="Murat C."/>
            <person name="Ohm R."/>
            <person name="Olson A."/>
            <person name="Spatafora J."/>
            <person name="Veneault-Fourrey C."/>
            <person name="Henrissat B."/>
            <person name="Grigoriev I."/>
            <person name="Martin F."/>
            <person name="Perotto S."/>
        </authorList>
    </citation>
    <scope>NUCLEOTIDE SEQUENCE [LARGE SCALE GENOMIC DNA]</scope>
    <source>
        <strain evidence="2 3">UAMH 7357</strain>
    </source>
</reference>
<accession>A0A2J6PWE7</accession>
<evidence type="ECO:0000313" key="2">
    <source>
        <dbReference type="EMBL" id="PMD18360.1"/>
    </source>
</evidence>
<dbReference type="AlphaFoldDB" id="A0A2J6PWE7"/>
<keyword evidence="1" id="KW-1133">Transmembrane helix</keyword>